<dbReference type="InterPro" id="IPR028994">
    <property type="entry name" value="Integrin_alpha_N"/>
</dbReference>
<feature type="domain" description="ASPIC/UnbV" evidence="2">
    <location>
        <begin position="522"/>
        <end position="588"/>
    </location>
</feature>
<dbReference type="InterPro" id="IPR011519">
    <property type="entry name" value="UnbV_ASPIC"/>
</dbReference>
<dbReference type="PANTHER" id="PTHR16026:SF0">
    <property type="entry name" value="CARTILAGE ACIDIC PROTEIN 1"/>
    <property type="match status" value="1"/>
</dbReference>
<sequence length="1098" mass="122659">MKKITLFTFISCIAFACSLDTDYKVLKTVVKDENKNLKQFSVMSDTGINFENFIEETRDMNFLNFANIYNGGGVAAADFNNDGLTDLYFTANQKKNSLYLNKGDFSFEDVTKNAGVDDKEGWTTGVSVVDINNDGWLDIYVCKSGVEFGSESMVNKLFINQKDNSFKEMAETWKLNDPGFSTQSYFFDFDKDGDLDMYLVNHRPDFNNAGGLNLENDAKVSQLSSDKLYRNEGTFFSEITHEAGVVNKAWGLSASIGDFNNDGWPDVYVCNDFISPDMLYINNQNGTFTNEILDVMNHVSFSSMGSDYADIDNDLLPDLLVLEMAAEDHERSKKNMATMSTSSFNYMVKSGYHHQYMINTLQKNQGNGKFSEISQLSGLAKTDWSWAPLIADFDNDGYKDVFITNGILKEMGDQDFRTNMVEKFNQPIKPTFQEVTEMLSSTKLSNYGFKNNGDLSFTNKTKDWGLDIKSNSNGVAYADLDNDGDLDLIVNNINEKAQVYKNNDAKNFIQFKLSGDDKNSLAIGTNISISTGAQKQMQELYMTRGFISSVQNVLNFGVGSNDIIEEAIINWPNGSTTILNDLASNQIISLEMPATAKAVSNEKEIERMFFEPSQSTKLGVSYRHTESNFDDFQKQILLPHSQSTNGPFIAQADVNNDGFEDFYVGGAAGQTGELYIQLENATFKKKQSKAWINDKDYEDLGVLFFDADGDNDQDIYVVSGSSEFEEYSNMFQDRLYINNGDGSFNKSVNMLPNINSSGQTVVSSDVDNDGDLDLFVGGRVIPDKYPFAPESQLLINENGKFINKTKSLAAEMRNIGMVTDAVFTDYDNDGDDDLMVVGEWMPISIFENNSGKFSLIENSFLTNTTGLWFSIAANDIDNDGDSDYIIGNLGLNAKYKVNAKKEFHIFCDDFDNNGTYDIVLSSNYNGKLVPSRGKECSTQQMPFVSDKFPSYQAFAQASLVDVYGEKNLDNALHYQADILESILLENIGDGKFKIKKLPIAAQFAPIMGIEFLDLDNDSDAEIILVGNHYNTEVETVRYDASFGTVLKYDHGEFSVVKHDKSGFFNKGNAKDIIVLQSENGHSILVSNNNESLSVFKLN</sequence>
<gene>
    <name evidence="3" type="ORF">RM519_09990</name>
</gene>
<evidence type="ECO:0000313" key="4">
    <source>
        <dbReference type="Proteomes" id="UP001252186"/>
    </source>
</evidence>
<dbReference type="InterPro" id="IPR027039">
    <property type="entry name" value="Crtac1"/>
</dbReference>
<proteinExistence type="predicted"/>
<keyword evidence="1" id="KW-0732">Signal</keyword>
<evidence type="ECO:0000256" key="1">
    <source>
        <dbReference type="ARBA" id="ARBA00022729"/>
    </source>
</evidence>
<dbReference type="Pfam" id="PF07593">
    <property type="entry name" value="UnbV_ASPIC"/>
    <property type="match status" value="1"/>
</dbReference>
<dbReference type="Gene3D" id="2.130.10.130">
    <property type="entry name" value="Integrin alpha, N-terminal"/>
    <property type="match status" value="2"/>
</dbReference>
<name>A0ABU2Y7F9_9FLAO</name>
<reference evidence="3 4" key="1">
    <citation type="submission" date="2023-09" db="EMBL/GenBank/DDBJ databases">
        <authorList>
            <person name="Rey-Velasco X."/>
        </authorList>
    </citation>
    <scope>NUCLEOTIDE SEQUENCE [LARGE SCALE GENOMIC DNA]</scope>
    <source>
        <strain evidence="3 4">P050</strain>
    </source>
</reference>
<dbReference type="EMBL" id="JAVRHV010000004">
    <property type="protein sequence ID" value="MDT0553574.1"/>
    <property type="molecule type" value="Genomic_DNA"/>
</dbReference>
<dbReference type="Pfam" id="PF13517">
    <property type="entry name" value="FG-GAP_3"/>
    <property type="match status" value="7"/>
</dbReference>
<protein>
    <submittedName>
        <fullName evidence="3">VCBS repeat-containing protein</fullName>
    </submittedName>
</protein>
<dbReference type="PROSITE" id="PS51257">
    <property type="entry name" value="PROKAR_LIPOPROTEIN"/>
    <property type="match status" value="1"/>
</dbReference>
<organism evidence="3 4">
    <name type="scientific">Urechidicola vernalis</name>
    <dbReference type="NCBI Taxonomy" id="3075600"/>
    <lineage>
        <taxon>Bacteria</taxon>
        <taxon>Pseudomonadati</taxon>
        <taxon>Bacteroidota</taxon>
        <taxon>Flavobacteriia</taxon>
        <taxon>Flavobacteriales</taxon>
        <taxon>Flavobacteriaceae</taxon>
        <taxon>Urechidicola</taxon>
    </lineage>
</organism>
<dbReference type="SUPFAM" id="SSF69318">
    <property type="entry name" value="Integrin alpha N-terminal domain"/>
    <property type="match status" value="3"/>
</dbReference>
<dbReference type="RefSeq" id="WP_311593643.1">
    <property type="nucleotide sequence ID" value="NZ_JAVRHV010000004.1"/>
</dbReference>
<evidence type="ECO:0000259" key="2">
    <source>
        <dbReference type="Pfam" id="PF07593"/>
    </source>
</evidence>
<keyword evidence="4" id="KW-1185">Reference proteome</keyword>
<accession>A0ABU2Y7F9</accession>
<comment type="caution">
    <text evidence="3">The sequence shown here is derived from an EMBL/GenBank/DDBJ whole genome shotgun (WGS) entry which is preliminary data.</text>
</comment>
<dbReference type="Proteomes" id="UP001252186">
    <property type="component" value="Unassembled WGS sequence"/>
</dbReference>
<dbReference type="InterPro" id="IPR013517">
    <property type="entry name" value="FG-GAP"/>
</dbReference>
<dbReference type="PANTHER" id="PTHR16026">
    <property type="entry name" value="CARTILAGE ACIDIC PROTEIN 1"/>
    <property type="match status" value="1"/>
</dbReference>
<evidence type="ECO:0000313" key="3">
    <source>
        <dbReference type="EMBL" id="MDT0553574.1"/>
    </source>
</evidence>